<organism evidence="4">
    <name type="scientific">Oryza barthii</name>
    <dbReference type="NCBI Taxonomy" id="65489"/>
    <lineage>
        <taxon>Eukaryota</taxon>
        <taxon>Viridiplantae</taxon>
        <taxon>Streptophyta</taxon>
        <taxon>Embryophyta</taxon>
        <taxon>Tracheophyta</taxon>
        <taxon>Spermatophyta</taxon>
        <taxon>Magnoliopsida</taxon>
        <taxon>Liliopsida</taxon>
        <taxon>Poales</taxon>
        <taxon>Poaceae</taxon>
        <taxon>BOP clade</taxon>
        <taxon>Oryzoideae</taxon>
        <taxon>Oryzeae</taxon>
        <taxon>Oryzinae</taxon>
        <taxon>Oryza</taxon>
    </lineage>
</organism>
<dbReference type="PANTHER" id="PTHR10502">
    <property type="entry name" value="ANNEXIN"/>
    <property type="match status" value="1"/>
</dbReference>
<dbReference type="PANTHER" id="PTHR10502:SF109">
    <property type="entry name" value="ANNEXIN"/>
    <property type="match status" value="1"/>
</dbReference>
<dbReference type="GO" id="GO:0009409">
    <property type="term" value="P:response to cold"/>
    <property type="evidence" value="ECO:0007669"/>
    <property type="project" value="TreeGrafter"/>
</dbReference>
<dbReference type="GO" id="GO:0005886">
    <property type="term" value="C:plasma membrane"/>
    <property type="evidence" value="ECO:0007669"/>
    <property type="project" value="TreeGrafter"/>
</dbReference>
<keyword evidence="3" id="KW-0111">Calcium/phospholipid-binding</keyword>
<evidence type="ECO:0000313" key="5">
    <source>
        <dbReference type="Proteomes" id="UP000026960"/>
    </source>
</evidence>
<reference evidence="4" key="1">
    <citation type="journal article" date="2009" name="Rice">
        <title>De Novo Next Generation Sequencing of Plant Genomes.</title>
        <authorList>
            <person name="Rounsley S."/>
            <person name="Marri P.R."/>
            <person name="Yu Y."/>
            <person name="He R."/>
            <person name="Sisneros N."/>
            <person name="Goicoechea J.L."/>
            <person name="Lee S.J."/>
            <person name="Angelova A."/>
            <person name="Kudrna D."/>
            <person name="Luo M."/>
            <person name="Affourtit J."/>
            <person name="Desany B."/>
            <person name="Knight J."/>
            <person name="Niazi F."/>
            <person name="Egholm M."/>
            <person name="Wing R.A."/>
        </authorList>
    </citation>
    <scope>NUCLEOTIDE SEQUENCE [LARGE SCALE GENOMIC DNA]</scope>
    <source>
        <strain evidence="4">cv. IRGC 105608</strain>
    </source>
</reference>
<dbReference type="InterPro" id="IPR018252">
    <property type="entry name" value="Annexin_repeat_CS"/>
</dbReference>
<proteinExistence type="inferred from homology"/>
<keyword evidence="3" id="KW-0106">Calcium</keyword>
<dbReference type="GO" id="GO:0005544">
    <property type="term" value="F:calcium-dependent phospholipid binding"/>
    <property type="evidence" value="ECO:0007669"/>
    <property type="project" value="UniProtKB-KW"/>
</dbReference>
<sequence length="387" mass="44311">MSIIAVPSPVPSASDDAESLRKALQVRHGRMVTTRVASAGWRADKGALTRILCRRTAAQRAAIRRAYAFLYREPLLNCFRYKLSRHCLLSLDFWKAMILWTMDPAERDANLVHEALKKKQRDETYYMSVLIEVSCACTPDHLVAVRRAYLALFGCSVEEDVAASPAIQEPLKKASQDHTATHNLISCSDKFREFRQGDFFFFSLIDRCWCVSDLQMLVRLVSSYRYEGDECVVDMDVVRMEASQLAEAIKKKKQPRGEDEVVRIVTTRSKSQLRATFQRYREDHGSDIAEDIDSHCIGQFGRMLKTAVWCLTSPEKHFAEVIRHSILGLGTYEDMLTRVIVSRAEIDMRHIREEYKVRYKTTVTRDVVGDTSFGYKGFLLALVGRED</sequence>
<keyword evidence="5" id="KW-1185">Reference proteome</keyword>
<dbReference type="PRINTS" id="PR00196">
    <property type="entry name" value="ANNEXIN"/>
</dbReference>
<keyword evidence="2 3" id="KW-0041">Annexin</keyword>
<dbReference type="SMART" id="SM00335">
    <property type="entry name" value="ANX"/>
    <property type="match status" value="3"/>
</dbReference>
<evidence type="ECO:0000256" key="1">
    <source>
        <dbReference type="ARBA" id="ARBA00022737"/>
    </source>
</evidence>
<dbReference type="GO" id="GO:0005509">
    <property type="term" value="F:calcium ion binding"/>
    <property type="evidence" value="ECO:0007669"/>
    <property type="project" value="InterPro"/>
</dbReference>
<dbReference type="GO" id="GO:0001786">
    <property type="term" value="F:phosphatidylserine binding"/>
    <property type="evidence" value="ECO:0007669"/>
    <property type="project" value="TreeGrafter"/>
</dbReference>
<dbReference type="eggNOG" id="KOG0819">
    <property type="taxonomic scope" value="Eukaryota"/>
</dbReference>
<dbReference type="EnsemblPlants" id="OBART07G25150.1">
    <property type="protein sequence ID" value="OBART07G25150.1"/>
    <property type="gene ID" value="OBART07G25150"/>
</dbReference>
<dbReference type="PaxDb" id="65489-OBART07G25150.1"/>
<evidence type="ECO:0000256" key="2">
    <source>
        <dbReference type="ARBA" id="ARBA00023216"/>
    </source>
</evidence>
<dbReference type="HOGENOM" id="CLU_025300_0_1_1"/>
<dbReference type="Pfam" id="PF00191">
    <property type="entry name" value="Annexin"/>
    <property type="match status" value="3"/>
</dbReference>
<dbReference type="FunFam" id="1.10.220.10:FF:000001">
    <property type="entry name" value="Annexin"/>
    <property type="match status" value="1"/>
</dbReference>
<reference evidence="4" key="2">
    <citation type="submission" date="2015-03" db="UniProtKB">
        <authorList>
            <consortium name="EnsemblPlants"/>
        </authorList>
    </citation>
    <scope>IDENTIFICATION</scope>
</reference>
<comment type="similarity">
    <text evidence="3">Belongs to the annexin family.</text>
</comment>
<dbReference type="Proteomes" id="UP000026960">
    <property type="component" value="Chromosome 7"/>
</dbReference>
<protein>
    <recommendedName>
        <fullName evidence="3">Annexin</fullName>
    </recommendedName>
</protein>
<dbReference type="STRING" id="65489.A0A0D3GUJ4"/>
<dbReference type="Gramene" id="OBART07G25150.1">
    <property type="protein sequence ID" value="OBART07G25150.1"/>
    <property type="gene ID" value="OBART07G25150"/>
</dbReference>
<dbReference type="Gene3D" id="1.10.220.10">
    <property type="entry name" value="Annexin"/>
    <property type="match status" value="4"/>
</dbReference>
<dbReference type="InterPro" id="IPR037104">
    <property type="entry name" value="Annexin_sf"/>
</dbReference>
<evidence type="ECO:0000256" key="3">
    <source>
        <dbReference type="RuleBase" id="RU003540"/>
    </source>
</evidence>
<dbReference type="GO" id="GO:0005737">
    <property type="term" value="C:cytoplasm"/>
    <property type="evidence" value="ECO:0007669"/>
    <property type="project" value="TreeGrafter"/>
</dbReference>
<evidence type="ECO:0000313" key="4">
    <source>
        <dbReference type="EnsemblPlants" id="OBART07G25150.1"/>
    </source>
</evidence>
<accession>A0A0D3GUJ4</accession>
<dbReference type="AlphaFoldDB" id="A0A0D3GUJ4"/>
<dbReference type="GO" id="GO:0009651">
    <property type="term" value="P:response to salt stress"/>
    <property type="evidence" value="ECO:0007669"/>
    <property type="project" value="TreeGrafter"/>
</dbReference>
<dbReference type="InterPro" id="IPR018502">
    <property type="entry name" value="Annexin_repeat"/>
</dbReference>
<dbReference type="PROSITE" id="PS51897">
    <property type="entry name" value="ANNEXIN_2"/>
    <property type="match status" value="2"/>
</dbReference>
<keyword evidence="1 3" id="KW-0677">Repeat</keyword>
<dbReference type="GO" id="GO:0009414">
    <property type="term" value="P:response to water deprivation"/>
    <property type="evidence" value="ECO:0007669"/>
    <property type="project" value="TreeGrafter"/>
</dbReference>
<dbReference type="FunFam" id="1.10.220.10:FF:000009">
    <property type="entry name" value="Annexin"/>
    <property type="match status" value="1"/>
</dbReference>
<dbReference type="InterPro" id="IPR001464">
    <property type="entry name" value="Annexin"/>
</dbReference>
<dbReference type="PROSITE" id="PS00223">
    <property type="entry name" value="ANNEXIN_1"/>
    <property type="match status" value="1"/>
</dbReference>
<name>A0A0D3GUJ4_9ORYZ</name>
<dbReference type="SUPFAM" id="SSF47874">
    <property type="entry name" value="Annexin"/>
    <property type="match status" value="2"/>
</dbReference>
<dbReference type="GO" id="GO:0009408">
    <property type="term" value="P:response to heat"/>
    <property type="evidence" value="ECO:0007669"/>
    <property type="project" value="TreeGrafter"/>
</dbReference>
<comment type="domain">
    <text evidence="3">A pair of annexin repeats may form one binding site for calcium and phospholipid.</text>
</comment>